<comment type="caution">
    <text evidence="2">The sequence shown here is derived from an EMBL/GenBank/DDBJ whole genome shotgun (WGS) entry which is preliminary data.</text>
</comment>
<keyword evidence="3" id="KW-1185">Reference proteome</keyword>
<accession>A0A4Q1V9J3</accession>
<dbReference type="EMBL" id="MZXW01000016">
    <property type="protein sequence ID" value="RXT48388.1"/>
    <property type="molecule type" value="Genomic_DNA"/>
</dbReference>
<reference evidence="2 3" key="1">
    <citation type="submission" date="2017-03" db="EMBL/GenBank/DDBJ databases">
        <authorList>
            <person name="Safronova V.I."/>
            <person name="Sazanova A.L."/>
            <person name="Chirak E.R."/>
        </authorList>
    </citation>
    <scope>NUCLEOTIDE SEQUENCE [LARGE SCALE GENOMIC DNA]</scope>
    <source>
        <strain evidence="2 3">Opo-243</strain>
    </source>
</reference>
<feature type="transmembrane region" description="Helical" evidence="1">
    <location>
        <begin position="20"/>
        <end position="43"/>
    </location>
</feature>
<proteinExistence type="predicted"/>
<keyword evidence="1" id="KW-0812">Transmembrane</keyword>
<evidence type="ECO:0000256" key="1">
    <source>
        <dbReference type="SAM" id="Phobius"/>
    </source>
</evidence>
<name>A0A4Q1V9J3_9BRAD</name>
<dbReference type="Proteomes" id="UP000290819">
    <property type="component" value="Unassembled WGS sequence"/>
</dbReference>
<sequence length="112" mass="11558">MKPPPPWKPPPWPPPPWPPRTWIMSSLAAFAAGNAVGLIGVIASARRAAPVDNISVATAASPSKRIGLAPGPNILSIAFSLNPDSGVAPRVPAPRPRCSFTVAPKIKLGTAT</sequence>
<dbReference type="AlphaFoldDB" id="A0A4Q1V9J3"/>
<evidence type="ECO:0000313" key="2">
    <source>
        <dbReference type="EMBL" id="RXT48388.1"/>
    </source>
</evidence>
<keyword evidence="1" id="KW-1133">Transmembrane helix</keyword>
<evidence type="ECO:0000313" key="3">
    <source>
        <dbReference type="Proteomes" id="UP000290819"/>
    </source>
</evidence>
<keyword evidence="1" id="KW-0472">Membrane</keyword>
<organism evidence="2 3">
    <name type="scientific">Bradyrhizobium betae</name>
    <dbReference type="NCBI Taxonomy" id="244734"/>
    <lineage>
        <taxon>Bacteria</taxon>
        <taxon>Pseudomonadati</taxon>
        <taxon>Pseudomonadota</taxon>
        <taxon>Alphaproteobacteria</taxon>
        <taxon>Hyphomicrobiales</taxon>
        <taxon>Nitrobacteraceae</taxon>
        <taxon>Bradyrhizobium</taxon>
    </lineage>
</organism>
<protein>
    <submittedName>
        <fullName evidence="2">Uncharacterized protein</fullName>
    </submittedName>
</protein>
<gene>
    <name evidence="2" type="ORF">B5V03_10530</name>
</gene>